<dbReference type="EMBL" id="CP000828">
    <property type="protein sequence ID" value="ABW25630.1"/>
    <property type="molecule type" value="Genomic_DNA"/>
</dbReference>
<dbReference type="AlphaFoldDB" id="B0CD39"/>
<dbReference type="KEGG" id="amr:AM1_0580"/>
<protein>
    <submittedName>
        <fullName evidence="2">Uncharacterized protein</fullName>
    </submittedName>
</protein>
<reference evidence="2 3" key="1">
    <citation type="journal article" date="2008" name="Proc. Natl. Acad. Sci. U.S.A.">
        <title>Niche adaptation and genome expansion in the chlorophyll d-producing cyanobacterium Acaryochloris marina.</title>
        <authorList>
            <person name="Swingley W.D."/>
            <person name="Chen M."/>
            <person name="Cheung P.C."/>
            <person name="Conrad A.L."/>
            <person name="Dejesa L.C."/>
            <person name="Hao J."/>
            <person name="Honchak B.M."/>
            <person name="Karbach L.E."/>
            <person name="Kurdoglu A."/>
            <person name="Lahiri S."/>
            <person name="Mastrian S.D."/>
            <person name="Miyashita H."/>
            <person name="Page L."/>
            <person name="Ramakrishna P."/>
            <person name="Satoh S."/>
            <person name="Sattley W.M."/>
            <person name="Shimada Y."/>
            <person name="Taylor H.L."/>
            <person name="Tomo T."/>
            <person name="Tsuchiya T."/>
            <person name="Wang Z.T."/>
            <person name="Raymond J."/>
            <person name="Mimuro M."/>
            <person name="Blankenship R.E."/>
            <person name="Touchman J.W."/>
        </authorList>
    </citation>
    <scope>NUCLEOTIDE SEQUENCE [LARGE SCALE GENOMIC DNA]</scope>
    <source>
        <strain evidence="3">MBIC 11017</strain>
    </source>
</reference>
<sequence>MECNTHHDQTTGPKVAKPSPALVYPQKQLTLNRKIRI</sequence>
<evidence type="ECO:0000313" key="2">
    <source>
        <dbReference type="EMBL" id="ABW25630.1"/>
    </source>
</evidence>
<proteinExistence type="predicted"/>
<dbReference type="Proteomes" id="UP000000268">
    <property type="component" value="Chromosome"/>
</dbReference>
<dbReference type="HOGENOM" id="CLU_3338713_0_0_3"/>
<organism evidence="2 3">
    <name type="scientific">Acaryochloris marina (strain MBIC 11017)</name>
    <dbReference type="NCBI Taxonomy" id="329726"/>
    <lineage>
        <taxon>Bacteria</taxon>
        <taxon>Bacillati</taxon>
        <taxon>Cyanobacteriota</taxon>
        <taxon>Cyanophyceae</taxon>
        <taxon>Acaryochloridales</taxon>
        <taxon>Acaryochloridaceae</taxon>
        <taxon>Acaryochloris</taxon>
    </lineage>
</organism>
<name>B0CD39_ACAM1</name>
<evidence type="ECO:0000256" key="1">
    <source>
        <dbReference type="SAM" id="MobiDB-lite"/>
    </source>
</evidence>
<accession>B0CD39</accession>
<keyword evidence="3" id="KW-1185">Reference proteome</keyword>
<evidence type="ECO:0000313" key="3">
    <source>
        <dbReference type="Proteomes" id="UP000000268"/>
    </source>
</evidence>
<feature type="region of interest" description="Disordered" evidence="1">
    <location>
        <begin position="1"/>
        <end position="27"/>
    </location>
</feature>
<gene>
    <name evidence="2" type="ordered locus">AM1_0580</name>
</gene>